<dbReference type="GO" id="GO:0031167">
    <property type="term" value="P:rRNA methylation"/>
    <property type="evidence" value="ECO:0007669"/>
    <property type="project" value="InterPro"/>
</dbReference>
<keyword evidence="4" id="KW-1185">Reference proteome</keyword>
<keyword evidence="1 3" id="KW-0489">Methyltransferase</keyword>
<dbReference type="GO" id="GO:0008168">
    <property type="term" value="F:methyltransferase activity"/>
    <property type="evidence" value="ECO:0007669"/>
    <property type="project" value="UniProtKB-KW"/>
</dbReference>
<dbReference type="PIRSF" id="PIRSF004553">
    <property type="entry name" value="CHP00095"/>
    <property type="match status" value="1"/>
</dbReference>
<evidence type="ECO:0000256" key="2">
    <source>
        <dbReference type="ARBA" id="ARBA00022679"/>
    </source>
</evidence>
<protein>
    <submittedName>
        <fullName evidence="3">RsmD family RNA methyltransferase</fullName>
    </submittedName>
</protein>
<dbReference type="RefSeq" id="WP_185660961.1">
    <property type="nucleotide sequence ID" value="NZ_CAWPOO010000012.1"/>
</dbReference>
<dbReference type="EMBL" id="JACHVC010000012">
    <property type="protein sequence ID" value="MBC2607098.1"/>
    <property type="molecule type" value="Genomic_DNA"/>
</dbReference>
<dbReference type="CDD" id="cd02440">
    <property type="entry name" value="AdoMet_MTases"/>
    <property type="match status" value="1"/>
</dbReference>
<keyword evidence="2 3" id="KW-0808">Transferase</keyword>
<dbReference type="Gene3D" id="3.40.50.150">
    <property type="entry name" value="Vaccinia Virus protein VP39"/>
    <property type="match status" value="1"/>
</dbReference>
<name>A0A7X1E9D6_9BACT</name>
<dbReference type="InterPro" id="IPR002052">
    <property type="entry name" value="DNA_methylase_N6_adenine_CS"/>
</dbReference>
<dbReference type="InterPro" id="IPR004398">
    <property type="entry name" value="RNA_MeTrfase_RsmD"/>
</dbReference>
<dbReference type="SUPFAM" id="SSF53335">
    <property type="entry name" value="S-adenosyl-L-methionine-dependent methyltransferases"/>
    <property type="match status" value="1"/>
</dbReference>
<dbReference type="PANTHER" id="PTHR43542">
    <property type="entry name" value="METHYLTRANSFERASE"/>
    <property type="match status" value="1"/>
</dbReference>
<dbReference type="PROSITE" id="PS00092">
    <property type="entry name" value="N6_MTASE"/>
    <property type="match status" value="1"/>
</dbReference>
<dbReference type="Proteomes" id="UP000526501">
    <property type="component" value="Unassembled WGS sequence"/>
</dbReference>
<dbReference type="Pfam" id="PF03602">
    <property type="entry name" value="Cons_hypoth95"/>
    <property type="match status" value="1"/>
</dbReference>
<dbReference type="InterPro" id="IPR029063">
    <property type="entry name" value="SAM-dependent_MTases_sf"/>
</dbReference>
<dbReference type="GO" id="GO:0003676">
    <property type="term" value="F:nucleic acid binding"/>
    <property type="evidence" value="ECO:0007669"/>
    <property type="project" value="InterPro"/>
</dbReference>
<proteinExistence type="predicted"/>
<reference evidence="3 4" key="1">
    <citation type="submission" date="2020-07" db="EMBL/GenBank/DDBJ databases">
        <authorList>
            <person name="Feng X."/>
        </authorList>
    </citation>
    <scope>NUCLEOTIDE SEQUENCE [LARGE SCALE GENOMIC DNA]</scope>
    <source>
        <strain evidence="3 4">JCM23202</strain>
    </source>
</reference>
<evidence type="ECO:0000256" key="1">
    <source>
        <dbReference type="ARBA" id="ARBA00022603"/>
    </source>
</evidence>
<comment type="caution">
    <text evidence="3">The sequence shown here is derived from an EMBL/GenBank/DDBJ whole genome shotgun (WGS) entry which is preliminary data.</text>
</comment>
<dbReference type="PANTHER" id="PTHR43542:SF1">
    <property type="entry name" value="METHYLTRANSFERASE"/>
    <property type="match status" value="1"/>
</dbReference>
<sequence length="187" mass="20488">MRISGGKARGVTLRVDQKAVHRPAMDKLRQSIFSSANAWVEQARVLDLFAGTGSYGLEALSRGSAHCTFVELNGRAVTMIKANAEIVAKSMKEKLDTRILKGDATRFESAPEAAPFDLIFVDPPYDQLETLTPKLFPIFDQILAHDGLVVFEAPGNFEPAAEGWTLKKRLGKGTDQPTACLLRRAET</sequence>
<dbReference type="AlphaFoldDB" id="A0A7X1E9D6"/>
<evidence type="ECO:0000313" key="3">
    <source>
        <dbReference type="EMBL" id="MBC2607098.1"/>
    </source>
</evidence>
<accession>A0A7X1E9D6</accession>
<organism evidence="3 4">
    <name type="scientific">Pelagicoccus albus</name>
    <dbReference type="NCBI Taxonomy" id="415222"/>
    <lineage>
        <taxon>Bacteria</taxon>
        <taxon>Pseudomonadati</taxon>
        <taxon>Verrucomicrobiota</taxon>
        <taxon>Opitutia</taxon>
        <taxon>Puniceicoccales</taxon>
        <taxon>Pelagicoccaceae</taxon>
        <taxon>Pelagicoccus</taxon>
    </lineage>
</organism>
<evidence type="ECO:0000313" key="4">
    <source>
        <dbReference type="Proteomes" id="UP000526501"/>
    </source>
</evidence>
<gene>
    <name evidence="3" type="ORF">H5P27_13675</name>
</gene>